<dbReference type="EMBL" id="CP026304">
    <property type="protein sequence ID" value="AVZ74573.1"/>
    <property type="molecule type" value="Genomic_DNA"/>
</dbReference>
<evidence type="ECO:0000256" key="3">
    <source>
        <dbReference type="SAM" id="MobiDB-lite"/>
    </source>
</evidence>
<dbReference type="GO" id="GO:0016020">
    <property type="term" value="C:membrane"/>
    <property type="evidence" value="ECO:0007669"/>
    <property type="project" value="InterPro"/>
</dbReference>
<feature type="transmembrane region" description="Helical" evidence="4">
    <location>
        <begin position="304"/>
        <end position="325"/>
    </location>
</feature>
<keyword evidence="7" id="KW-1185">Reference proteome</keyword>
<dbReference type="PANTHER" id="PTHR32089:SF112">
    <property type="entry name" value="LYSOZYME-LIKE PROTEIN-RELATED"/>
    <property type="match status" value="1"/>
</dbReference>
<dbReference type="Proteomes" id="UP000244201">
    <property type="component" value="Chromosome"/>
</dbReference>
<dbReference type="GeneID" id="55658084"/>
<dbReference type="Gene3D" id="6.10.340.10">
    <property type="match status" value="1"/>
</dbReference>
<dbReference type="CDD" id="cd06225">
    <property type="entry name" value="HAMP"/>
    <property type="match status" value="1"/>
</dbReference>
<keyword evidence="2 4" id="KW-1133">Transmembrane helix</keyword>
<dbReference type="OrthoDB" id="3647180at2"/>
<evidence type="ECO:0000256" key="4">
    <source>
        <dbReference type="SAM" id="Phobius"/>
    </source>
</evidence>
<sequence>MSLLGGIRPPIAMLSVLLLCIAALTAFQLGRAGEDPVPEAVSTSQQHFAEDGAIALRASLDASITDLSRTAAMFNAGDPVSADTVLDKLSSIYQKWRGTAVIEIKSGRLEAQRGENLPLTAVDRTKLGDEDGLSPRMVRLEHGGTRLLTFAVLSWPDRPQQLLIASSSLKFPGVSLGDDRAIAVVDSSGQVLSSDGLPSPGRGASAKAKADAARTGKDLAAFAETAAGKARQHPLKSKAPGSGGFPGVSGSLLGDAHETERPVAGYAALTGPVPGEGTESTGLGLTVVSLVDVPENGSAALDSFFWISAAGALLLIGALAVALLIGTVQRPLLQLFLESRRLSRGDLTRPVTQPKYGEASRVGAVLERLRRQLLSEPAQDQGLPETRRGRRGRIGMRALVAVCGVLLLVWSAPLVLLLNRAGDSVAVPKSIVHDQRERTDTLADRVRRALNEGHADLTLVASLLDGRTTPAAMTESLEQTRRQHPHYTSIYVLGADGTIVAESGSEPRHPRGKGPSAEPVVLLGEGGNEPVIVEYAKASGLKGAAVVGELRIGYLNALLKRPGLGQIRVVDEKHRVIGANSGYLAFEKLPGKIDALVTKANQKASGKNSKDSKDSKDGGEDADNSRPSARVIRSGGVTIAAAAAFDGGGAAGPLRWTVVSWQPAKGLAIPAYDAQNRTVLAGLLGLTAATACLGWLHIIVVRPLRELAQRAEALADGDRRTVMYPRHHDEVGAVTRSLEVIRQQLHEQRKRDVGGSAGRSGSSTPVGRT</sequence>
<feature type="region of interest" description="Disordered" evidence="3">
    <location>
        <begin position="600"/>
        <end position="628"/>
    </location>
</feature>
<organism evidence="6 7">
    <name type="scientific">Streptomyces lunaelactis</name>
    <dbReference type="NCBI Taxonomy" id="1535768"/>
    <lineage>
        <taxon>Bacteria</taxon>
        <taxon>Bacillati</taxon>
        <taxon>Actinomycetota</taxon>
        <taxon>Actinomycetes</taxon>
        <taxon>Kitasatosporales</taxon>
        <taxon>Streptomycetaceae</taxon>
        <taxon>Streptomyces</taxon>
    </lineage>
</organism>
<feature type="compositionally biased region" description="Basic and acidic residues" evidence="3">
    <location>
        <begin position="608"/>
        <end position="619"/>
    </location>
</feature>
<evidence type="ECO:0000256" key="1">
    <source>
        <dbReference type="ARBA" id="ARBA00022692"/>
    </source>
</evidence>
<dbReference type="PROSITE" id="PS50885">
    <property type="entry name" value="HAMP"/>
    <property type="match status" value="1"/>
</dbReference>
<feature type="region of interest" description="Disordered" evidence="3">
    <location>
        <begin position="190"/>
        <end position="210"/>
    </location>
</feature>
<keyword evidence="1 4" id="KW-0812">Transmembrane</keyword>
<dbReference type="Gene3D" id="3.30.450.20">
    <property type="entry name" value="PAS domain"/>
    <property type="match status" value="1"/>
</dbReference>
<evidence type="ECO:0000256" key="2">
    <source>
        <dbReference type="ARBA" id="ARBA00022989"/>
    </source>
</evidence>
<keyword evidence="4" id="KW-0472">Membrane</keyword>
<feature type="transmembrane region" description="Helical" evidence="4">
    <location>
        <begin position="679"/>
        <end position="700"/>
    </location>
</feature>
<dbReference type="GO" id="GO:0007165">
    <property type="term" value="P:signal transduction"/>
    <property type="evidence" value="ECO:0007669"/>
    <property type="project" value="InterPro"/>
</dbReference>
<dbReference type="AlphaFoldDB" id="A0A2R4T5Z9"/>
<dbReference type="InterPro" id="IPR003660">
    <property type="entry name" value="HAMP_dom"/>
</dbReference>
<feature type="domain" description="HAMP" evidence="5">
    <location>
        <begin position="698"/>
        <end position="750"/>
    </location>
</feature>
<feature type="region of interest" description="Disordered" evidence="3">
    <location>
        <begin position="746"/>
        <end position="769"/>
    </location>
</feature>
<gene>
    <name evidence="6" type="ORF">SLUN_22805</name>
</gene>
<evidence type="ECO:0000313" key="6">
    <source>
        <dbReference type="EMBL" id="AVZ74573.1"/>
    </source>
</evidence>
<proteinExistence type="predicted"/>
<dbReference type="SUPFAM" id="SSF158472">
    <property type="entry name" value="HAMP domain-like"/>
    <property type="match status" value="1"/>
</dbReference>
<protein>
    <submittedName>
        <fullName evidence="6">HAMP domain-containing protein</fullName>
    </submittedName>
</protein>
<accession>A0A2R4T5Z9</accession>
<dbReference type="Pfam" id="PF00672">
    <property type="entry name" value="HAMP"/>
    <property type="match status" value="1"/>
</dbReference>
<dbReference type="PANTHER" id="PTHR32089">
    <property type="entry name" value="METHYL-ACCEPTING CHEMOTAXIS PROTEIN MCPB"/>
    <property type="match status" value="1"/>
</dbReference>
<feature type="region of interest" description="Disordered" evidence="3">
    <location>
        <begin position="227"/>
        <end position="252"/>
    </location>
</feature>
<evidence type="ECO:0000313" key="7">
    <source>
        <dbReference type="Proteomes" id="UP000244201"/>
    </source>
</evidence>
<feature type="compositionally biased region" description="Polar residues" evidence="3">
    <location>
        <begin position="759"/>
        <end position="769"/>
    </location>
</feature>
<dbReference type="RefSeq" id="WP_108151163.1">
    <property type="nucleotide sequence ID" value="NZ_CP026304.1"/>
</dbReference>
<feature type="transmembrane region" description="Helical" evidence="4">
    <location>
        <begin position="398"/>
        <end position="418"/>
    </location>
</feature>
<name>A0A2R4T5Z9_9ACTN</name>
<reference evidence="6 7" key="1">
    <citation type="submission" date="2018-01" db="EMBL/GenBank/DDBJ databases">
        <title>Complete genome sequence of Streptomyces lunaelactis MM109T, a Ferroverdin A producer isolated from cave moonmilk deposits.</title>
        <authorList>
            <person name="Naome A."/>
            <person name="Martinet L."/>
            <person name="Maciejewska M."/>
            <person name="Anderssen S."/>
            <person name="Adam D."/>
            <person name="Tenconi E."/>
            <person name="Deflandre B."/>
            <person name="Arguelles-Arias A."/>
            <person name="Calusinska M."/>
            <person name="Copieters W."/>
            <person name="Karim L."/>
            <person name="Hanikenne M."/>
            <person name="Baurain D."/>
            <person name="van Wezel G."/>
            <person name="Smargiasso N."/>
            <person name="de Pauw E."/>
            <person name="Delfosse P."/>
            <person name="Rigali S."/>
        </authorList>
    </citation>
    <scope>NUCLEOTIDE SEQUENCE [LARGE SCALE GENOMIC DNA]</scope>
    <source>
        <strain evidence="6 7">MM109</strain>
    </source>
</reference>
<dbReference type="SMART" id="SM00304">
    <property type="entry name" value="HAMP"/>
    <property type="match status" value="2"/>
</dbReference>
<evidence type="ECO:0000259" key="5">
    <source>
        <dbReference type="PROSITE" id="PS50885"/>
    </source>
</evidence>
<dbReference type="KEGG" id="slk:SLUN_22805"/>